<organism evidence="9 10">
    <name type="scientific">Marchantia polymorpha</name>
    <name type="common">Common liverwort</name>
    <name type="synonym">Marchantia aquatica</name>
    <dbReference type="NCBI Taxonomy" id="3197"/>
    <lineage>
        <taxon>Eukaryota</taxon>
        <taxon>Viridiplantae</taxon>
        <taxon>Streptophyta</taxon>
        <taxon>Embryophyta</taxon>
        <taxon>Marchantiophyta</taxon>
        <taxon>Marchantiopsida</taxon>
        <taxon>Marchantiidae</taxon>
        <taxon>Marchantiales</taxon>
        <taxon>Marchantiaceae</taxon>
        <taxon>Marchantia</taxon>
    </lineage>
</organism>
<keyword evidence="7" id="KW-1133">Transmembrane helix</keyword>
<name>A0A2R6X9W4_MARPO</name>
<dbReference type="InterPro" id="IPR002123">
    <property type="entry name" value="Plipid/glycerol_acylTrfase"/>
</dbReference>
<evidence type="ECO:0000256" key="6">
    <source>
        <dbReference type="ARBA" id="ARBA00023315"/>
    </source>
</evidence>
<keyword evidence="6" id="KW-0012">Acyltransferase</keyword>
<dbReference type="CDD" id="cd07990">
    <property type="entry name" value="LPLAT_LCLAT1-like"/>
    <property type="match status" value="1"/>
</dbReference>
<dbReference type="Gramene" id="Mp5g06040.1">
    <property type="protein sequence ID" value="Mp5g06040.1.cds"/>
    <property type="gene ID" value="Mp5g06040"/>
</dbReference>
<evidence type="ECO:0000313" key="9">
    <source>
        <dbReference type="EMBL" id="PTQ42891.1"/>
    </source>
</evidence>
<dbReference type="UniPathway" id="UPA00557">
    <property type="reaction ID" value="UER00613"/>
</dbReference>
<keyword evidence="5" id="KW-0808">Transferase</keyword>
<dbReference type="SMART" id="SM00563">
    <property type="entry name" value="PlsC"/>
    <property type="match status" value="1"/>
</dbReference>
<dbReference type="PANTHER" id="PTHR10983:SF16">
    <property type="entry name" value="LYSOCARDIOLIPIN ACYLTRANSFERASE 1"/>
    <property type="match status" value="1"/>
</dbReference>
<evidence type="ECO:0000256" key="1">
    <source>
        <dbReference type="ARBA" id="ARBA00001141"/>
    </source>
</evidence>
<sequence length="409" mass="46969">MDEATPHMNGAASFLHGAARDAMSMQPSVKLSRNASEIASKVSEESESSRSHKPLTLYRVIRGILCLMILLSTAFVTLIILGPITFIVLRLYSVHTSRQSIGFIFGHWLSLWPYLFEKINGTKVVFTGEKVPVAERAMVMCNHRTEVDWMYIWNLAVRKKQIGFTKYALKSSVRNVPIFGWAFHVLEFLPLDRKWELDAPVIESYLKSFEDPVDPFWFVLFPEGTDFTEEKLIRGNVYAKQLGLPGDLHHVLLPRTKGFTACLPLLTESVNAVYDLTMAYKHRCPLFIDNLFGIDPAEVHIHVRRIPIKEIPTSEEEASTWLYDAFYRKDQLLIDFHRDGSFPNEIDEGQLDSRGFLIRLAIFTVSSLLVLRFALFQYWWLRVYVAFSCVALPALTFFNIKPAPLSHFR</sequence>
<evidence type="ECO:0000256" key="7">
    <source>
        <dbReference type="SAM" id="Phobius"/>
    </source>
</evidence>
<comment type="catalytic activity">
    <reaction evidence="1">
        <text>a 1-acyl-sn-glycero-3-phosphate + an acyl-CoA = a 1,2-diacyl-sn-glycero-3-phosphate + CoA</text>
        <dbReference type="Rhea" id="RHEA:19709"/>
        <dbReference type="ChEBI" id="CHEBI:57287"/>
        <dbReference type="ChEBI" id="CHEBI:57970"/>
        <dbReference type="ChEBI" id="CHEBI:58342"/>
        <dbReference type="ChEBI" id="CHEBI:58608"/>
        <dbReference type="EC" id="2.3.1.51"/>
    </reaction>
</comment>
<evidence type="ECO:0000259" key="8">
    <source>
        <dbReference type="SMART" id="SM00563"/>
    </source>
</evidence>
<keyword evidence="10" id="KW-1185">Reference proteome</keyword>
<dbReference type="GO" id="GO:0003841">
    <property type="term" value="F:1-acylglycerol-3-phosphate O-acyltransferase activity"/>
    <property type="evidence" value="ECO:0007669"/>
    <property type="project" value="UniProtKB-EC"/>
</dbReference>
<reference evidence="10" key="1">
    <citation type="journal article" date="2017" name="Cell">
        <title>Insights into land plant evolution garnered from the Marchantia polymorpha genome.</title>
        <authorList>
            <person name="Bowman J.L."/>
            <person name="Kohchi T."/>
            <person name="Yamato K.T."/>
            <person name="Jenkins J."/>
            <person name="Shu S."/>
            <person name="Ishizaki K."/>
            <person name="Yamaoka S."/>
            <person name="Nishihama R."/>
            <person name="Nakamura Y."/>
            <person name="Berger F."/>
            <person name="Adam C."/>
            <person name="Aki S.S."/>
            <person name="Althoff F."/>
            <person name="Araki T."/>
            <person name="Arteaga-Vazquez M.A."/>
            <person name="Balasubrmanian S."/>
            <person name="Barry K."/>
            <person name="Bauer D."/>
            <person name="Boehm C.R."/>
            <person name="Briginshaw L."/>
            <person name="Caballero-Perez J."/>
            <person name="Catarino B."/>
            <person name="Chen F."/>
            <person name="Chiyoda S."/>
            <person name="Chovatia M."/>
            <person name="Davies K.M."/>
            <person name="Delmans M."/>
            <person name="Demura T."/>
            <person name="Dierschke T."/>
            <person name="Dolan L."/>
            <person name="Dorantes-Acosta A.E."/>
            <person name="Eklund D.M."/>
            <person name="Florent S.N."/>
            <person name="Flores-Sandoval E."/>
            <person name="Fujiyama A."/>
            <person name="Fukuzawa H."/>
            <person name="Galik B."/>
            <person name="Grimanelli D."/>
            <person name="Grimwood J."/>
            <person name="Grossniklaus U."/>
            <person name="Hamada T."/>
            <person name="Haseloff J."/>
            <person name="Hetherington A.J."/>
            <person name="Higo A."/>
            <person name="Hirakawa Y."/>
            <person name="Hundley H.N."/>
            <person name="Ikeda Y."/>
            <person name="Inoue K."/>
            <person name="Inoue S.I."/>
            <person name="Ishida S."/>
            <person name="Jia Q."/>
            <person name="Kakita M."/>
            <person name="Kanazawa T."/>
            <person name="Kawai Y."/>
            <person name="Kawashima T."/>
            <person name="Kennedy M."/>
            <person name="Kinose K."/>
            <person name="Kinoshita T."/>
            <person name="Kohara Y."/>
            <person name="Koide E."/>
            <person name="Komatsu K."/>
            <person name="Kopischke S."/>
            <person name="Kubo M."/>
            <person name="Kyozuka J."/>
            <person name="Lagercrantz U."/>
            <person name="Lin S.S."/>
            <person name="Lindquist E."/>
            <person name="Lipzen A.M."/>
            <person name="Lu C.W."/>
            <person name="De Luna E."/>
            <person name="Martienssen R.A."/>
            <person name="Minamino N."/>
            <person name="Mizutani M."/>
            <person name="Mizutani M."/>
            <person name="Mochizuki N."/>
            <person name="Monte I."/>
            <person name="Mosher R."/>
            <person name="Nagasaki H."/>
            <person name="Nakagami H."/>
            <person name="Naramoto S."/>
            <person name="Nishitani K."/>
            <person name="Ohtani M."/>
            <person name="Okamoto T."/>
            <person name="Okumura M."/>
            <person name="Phillips J."/>
            <person name="Pollak B."/>
            <person name="Reinders A."/>
            <person name="Rovekamp M."/>
            <person name="Sano R."/>
            <person name="Sawa S."/>
            <person name="Schmid M.W."/>
            <person name="Shirakawa M."/>
            <person name="Solano R."/>
            <person name="Spunde A."/>
            <person name="Suetsugu N."/>
            <person name="Sugano S."/>
            <person name="Sugiyama A."/>
            <person name="Sun R."/>
            <person name="Suzuki Y."/>
            <person name="Takenaka M."/>
            <person name="Takezawa D."/>
            <person name="Tomogane H."/>
            <person name="Tsuzuki M."/>
            <person name="Ueda T."/>
            <person name="Umeda M."/>
            <person name="Ward J.M."/>
            <person name="Watanabe Y."/>
            <person name="Yazaki K."/>
            <person name="Yokoyama R."/>
            <person name="Yoshitake Y."/>
            <person name="Yotsui I."/>
            <person name="Zachgo S."/>
            <person name="Schmutz J."/>
        </authorList>
    </citation>
    <scope>NUCLEOTIDE SEQUENCE [LARGE SCALE GENOMIC DNA]</scope>
    <source>
        <strain evidence="10">Tak-1</strain>
    </source>
</reference>
<dbReference type="EMBL" id="KZ772699">
    <property type="protein sequence ID" value="PTQ42891.1"/>
    <property type="molecule type" value="Genomic_DNA"/>
</dbReference>
<evidence type="ECO:0000256" key="2">
    <source>
        <dbReference type="ARBA" id="ARBA00004728"/>
    </source>
</evidence>
<evidence type="ECO:0000313" key="10">
    <source>
        <dbReference type="Proteomes" id="UP000244005"/>
    </source>
</evidence>
<accession>A0A2R6X9W4</accession>
<proteinExistence type="inferred from homology"/>
<dbReference type="GO" id="GO:0016024">
    <property type="term" value="P:CDP-diacylglycerol biosynthetic process"/>
    <property type="evidence" value="ECO:0007669"/>
    <property type="project" value="UniProtKB-UniPathway"/>
</dbReference>
<dbReference type="AlphaFoldDB" id="A0A2R6X9W4"/>
<evidence type="ECO:0000256" key="3">
    <source>
        <dbReference type="ARBA" id="ARBA00008655"/>
    </source>
</evidence>
<dbReference type="GO" id="GO:0016746">
    <property type="term" value="F:acyltransferase activity"/>
    <property type="evidence" value="ECO:0000318"/>
    <property type="project" value="GO_Central"/>
</dbReference>
<comment type="pathway">
    <text evidence="2">Phospholipid metabolism; CDP-diacylglycerol biosynthesis; CDP-diacylglycerol from sn-glycerol 3-phosphate: step 2/3.</text>
</comment>
<feature type="transmembrane region" description="Helical" evidence="7">
    <location>
        <begin position="356"/>
        <end position="375"/>
    </location>
</feature>
<dbReference type="EC" id="2.3.1.51" evidence="4"/>
<dbReference type="SUPFAM" id="SSF69593">
    <property type="entry name" value="Glycerol-3-phosphate (1)-acyltransferase"/>
    <property type="match status" value="1"/>
</dbReference>
<feature type="transmembrane region" description="Helical" evidence="7">
    <location>
        <begin position="381"/>
        <end position="400"/>
    </location>
</feature>
<keyword evidence="7" id="KW-0812">Transmembrane</keyword>
<dbReference type="Pfam" id="PF01553">
    <property type="entry name" value="Acyltransferase"/>
    <property type="match status" value="1"/>
</dbReference>
<comment type="similarity">
    <text evidence="3">Belongs to the 1-acyl-sn-glycerol-3-phosphate acyltransferase family.</text>
</comment>
<feature type="domain" description="Phospholipid/glycerol acyltransferase" evidence="8">
    <location>
        <begin position="137"/>
        <end position="260"/>
    </location>
</feature>
<dbReference type="Pfam" id="PF16076">
    <property type="entry name" value="Acyltransf_C"/>
    <property type="match status" value="1"/>
</dbReference>
<feature type="transmembrane region" description="Helical" evidence="7">
    <location>
        <begin position="100"/>
        <end position="116"/>
    </location>
</feature>
<dbReference type="GO" id="GO:0012505">
    <property type="term" value="C:endomembrane system"/>
    <property type="evidence" value="ECO:0000318"/>
    <property type="project" value="GO_Central"/>
</dbReference>
<protein>
    <recommendedName>
        <fullName evidence="4">1-acylglycerol-3-phosphate O-acyltransferase</fullName>
        <ecNumber evidence="4">2.3.1.51</ecNumber>
    </recommendedName>
</protein>
<dbReference type="OrthoDB" id="189226at2759"/>
<gene>
    <name evidence="9" type="ORF">MARPO_0027s0024</name>
</gene>
<evidence type="ECO:0000256" key="5">
    <source>
        <dbReference type="ARBA" id="ARBA00022679"/>
    </source>
</evidence>
<dbReference type="OMA" id="ESSAWLM"/>
<evidence type="ECO:0000256" key="4">
    <source>
        <dbReference type="ARBA" id="ARBA00013211"/>
    </source>
</evidence>
<feature type="transmembrane region" description="Helical" evidence="7">
    <location>
        <begin position="60"/>
        <end position="88"/>
    </location>
</feature>
<keyword evidence="7" id="KW-0472">Membrane</keyword>
<dbReference type="InterPro" id="IPR032098">
    <property type="entry name" value="Acyltransf_C"/>
</dbReference>
<dbReference type="Proteomes" id="UP000244005">
    <property type="component" value="Unassembled WGS sequence"/>
</dbReference>
<dbReference type="PANTHER" id="PTHR10983">
    <property type="entry name" value="1-ACYLGLYCEROL-3-PHOSPHATE ACYLTRANSFERASE-RELATED"/>
    <property type="match status" value="1"/>
</dbReference>